<dbReference type="EMBL" id="FQUT01000005">
    <property type="protein sequence ID" value="SHF66593.1"/>
    <property type="molecule type" value="Genomic_DNA"/>
</dbReference>
<feature type="transmembrane region" description="Helical" evidence="1">
    <location>
        <begin position="77"/>
        <end position="99"/>
    </location>
</feature>
<dbReference type="STRING" id="1416778.SAMN05443633_105301"/>
<feature type="transmembrane region" description="Helical" evidence="1">
    <location>
        <begin position="111"/>
        <end position="129"/>
    </location>
</feature>
<proteinExistence type="predicted"/>
<dbReference type="RefSeq" id="WP_072957942.1">
    <property type="nucleotide sequence ID" value="NZ_FQUT01000005.1"/>
</dbReference>
<evidence type="ECO:0000313" key="2">
    <source>
        <dbReference type="EMBL" id="SHF66593.1"/>
    </source>
</evidence>
<keyword evidence="3" id="KW-1185">Reference proteome</keyword>
<keyword evidence="1" id="KW-1133">Transmembrane helix</keyword>
<feature type="transmembrane region" description="Helical" evidence="1">
    <location>
        <begin position="51"/>
        <end position="70"/>
    </location>
</feature>
<reference evidence="3" key="1">
    <citation type="submission" date="2016-11" db="EMBL/GenBank/DDBJ databases">
        <authorList>
            <person name="Varghese N."/>
            <person name="Submissions S."/>
        </authorList>
    </citation>
    <scope>NUCLEOTIDE SEQUENCE [LARGE SCALE GENOMIC DNA]</scope>
    <source>
        <strain evidence="3">DSM 27619</strain>
    </source>
</reference>
<protein>
    <submittedName>
        <fullName evidence="2">Uncharacterized protein</fullName>
    </submittedName>
</protein>
<accession>A0A1M5DHX0</accession>
<evidence type="ECO:0000313" key="3">
    <source>
        <dbReference type="Proteomes" id="UP000184518"/>
    </source>
</evidence>
<name>A0A1M5DHX0_9FLAO</name>
<evidence type="ECO:0000256" key="1">
    <source>
        <dbReference type="SAM" id="Phobius"/>
    </source>
</evidence>
<organism evidence="2 3">
    <name type="scientific">Chryseobacterium arachidis</name>
    <dbReference type="NCBI Taxonomy" id="1416778"/>
    <lineage>
        <taxon>Bacteria</taxon>
        <taxon>Pseudomonadati</taxon>
        <taxon>Bacteroidota</taxon>
        <taxon>Flavobacteriia</taxon>
        <taxon>Flavobacteriales</taxon>
        <taxon>Weeksellaceae</taxon>
        <taxon>Chryseobacterium group</taxon>
        <taxon>Chryseobacterium</taxon>
    </lineage>
</organism>
<keyword evidence="1" id="KW-0812">Transmembrane</keyword>
<keyword evidence="1" id="KW-0472">Membrane</keyword>
<gene>
    <name evidence="2" type="ORF">SAMN05443633_105301</name>
</gene>
<dbReference type="AlphaFoldDB" id="A0A1M5DHX0"/>
<dbReference type="Proteomes" id="UP000184518">
    <property type="component" value="Unassembled WGS sequence"/>
</dbReference>
<dbReference type="OrthoDB" id="1261873at2"/>
<sequence>MEIAIFILSTVFFQLPFAFFQHSIRKYKRLESYNPMESLNYTVNNGQLDNMVLKIVIFISGLMIAFFPLWKAINIHWIFVVFINLIMLYLLTPFLAFAIYPKNRILNVKQLSFLTITCLVFAIMLFLIGSNLS</sequence>